<dbReference type="OrthoDB" id="3199698at2759"/>
<gene>
    <name evidence="1" type="ORF">PAXRUDRAFT_164184</name>
</gene>
<dbReference type="Proteomes" id="UP000054538">
    <property type="component" value="Unassembled WGS sequence"/>
</dbReference>
<dbReference type="EMBL" id="KN826613">
    <property type="protein sequence ID" value="KIK78375.1"/>
    <property type="molecule type" value="Genomic_DNA"/>
</dbReference>
<feature type="non-terminal residue" evidence="1">
    <location>
        <position position="225"/>
    </location>
</feature>
<accession>A0A0D0DJR2</accession>
<keyword evidence="2" id="KW-1185">Reference proteome</keyword>
<name>A0A0D0DJR2_9AGAM</name>
<organism evidence="1 2">
    <name type="scientific">Paxillus rubicundulus Ve08.2h10</name>
    <dbReference type="NCBI Taxonomy" id="930991"/>
    <lineage>
        <taxon>Eukaryota</taxon>
        <taxon>Fungi</taxon>
        <taxon>Dikarya</taxon>
        <taxon>Basidiomycota</taxon>
        <taxon>Agaricomycotina</taxon>
        <taxon>Agaricomycetes</taxon>
        <taxon>Agaricomycetidae</taxon>
        <taxon>Boletales</taxon>
        <taxon>Paxilineae</taxon>
        <taxon>Paxillaceae</taxon>
        <taxon>Paxillus</taxon>
    </lineage>
</organism>
<dbReference type="HOGENOM" id="CLU_006344_6_1_1"/>
<dbReference type="STRING" id="930991.A0A0D0DJR2"/>
<sequence length="225" mass="25701">TYGATRAKETLDDIDGRIAAAPPLPGLHHFTEGQGFSQWTGDDSKVLMKVYINAIEGYIPEEMVHAFHAFLEFCYIARHDIITDDTLKDLEDALECFHEHHEIFITMNVWSIFTLPQQHAMKHYPELIHLFCAPNGLCSSITESKHIQAVKRPHRHSSKFNALKQNLLTNQWIDKLAASLVNFTTQGMLKEPSTLSHLQYFGKLMFPSDGLPFINVYDRKPPHDS</sequence>
<proteinExistence type="predicted"/>
<evidence type="ECO:0000313" key="1">
    <source>
        <dbReference type="EMBL" id="KIK78375.1"/>
    </source>
</evidence>
<protein>
    <submittedName>
        <fullName evidence="1">Uncharacterized protein</fullName>
    </submittedName>
</protein>
<evidence type="ECO:0000313" key="2">
    <source>
        <dbReference type="Proteomes" id="UP000054538"/>
    </source>
</evidence>
<dbReference type="InParanoid" id="A0A0D0DJR2"/>
<reference evidence="1 2" key="1">
    <citation type="submission" date="2014-04" db="EMBL/GenBank/DDBJ databases">
        <authorList>
            <consortium name="DOE Joint Genome Institute"/>
            <person name="Kuo A."/>
            <person name="Kohler A."/>
            <person name="Jargeat P."/>
            <person name="Nagy L.G."/>
            <person name="Floudas D."/>
            <person name="Copeland A."/>
            <person name="Barry K.W."/>
            <person name="Cichocki N."/>
            <person name="Veneault-Fourrey C."/>
            <person name="LaButti K."/>
            <person name="Lindquist E.A."/>
            <person name="Lipzen A."/>
            <person name="Lundell T."/>
            <person name="Morin E."/>
            <person name="Murat C."/>
            <person name="Sun H."/>
            <person name="Tunlid A."/>
            <person name="Henrissat B."/>
            <person name="Grigoriev I.V."/>
            <person name="Hibbett D.S."/>
            <person name="Martin F."/>
            <person name="Nordberg H.P."/>
            <person name="Cantor M.N."/>
            <person name="Hua S.X."/>
        </authorList>
    </citation>
    <scope>NUCLEOTIDE SEQUENCE [LARGE SCALE GENOMIC DNA]</scope>
    <source>
        <strain evidence="1 2">Ve08.2h10</strain>
    </source>
</reference>
<reference evidence="2" key="2">
    <citation type="submission" date="2015-01" db="EMBL/GenBank/DDBJ databases">
        <title>Evolutionary Origins and Diversification of the Mycorrhizal Mutualists.</title>
        <authorList>
            <consortium name="DOE Joint Genome Institute"/>
            <consortium name="Mycorrhizal Genomics Consortium"/>
            <person name="Kohler A."/>
            <person name="Kuo A."/>
            <person name="Nagy L.G."/>
            <person name="Floudas D."/>
            <person name="Copeland A."/>
            <person name="Barry K.W."/>
            <person name="Cichocki N."/>
            <person name="Veneault-Fourrey C."/>
            <person name="LaButti K."/>
            <person name="Lindquist E.A."/>
            <person name="Lipzen A."/>
            <person name="Lundell T."/>
            <person name="Morin E."/>
            <person name="Murat C."/>
            <person name="Riley R."/>
            <person name="Ohm R."/>
            <person name="Sun H."/>
            <person name="Tunlid A."/>
            <person name="Henrissat B."/>
            <person name="Grigoriev I.V."/>
            <person name="Hibbett D.S."/>
            <person name="Martin F."/>
        </authorList>
    </citation>
    <scope>NUCLEOTIDE SEQUENCE [LARGE SCALE GENOMIC DNA]</scope>
    <source>
        <strain evidence="2">Ve08.2h10</strain>
    </source>
</reference>
<dbReference type="AlphaFoldDB" id="A0A0D0DJR2"/>